<organism evidence="2 3">
    <name type="scientific">Anisodus acutangulus</name>
    <dbReference type="NCBI Taxonomy" id="402998"/>
    <lineage>
        <taxon>Eukaryota</taxon>
        <taxon>Viridiplantae</taxon>
        <taxon>Streptophyta</taxon>
        <taxon>Embryophyta</taxon>
        <taxon>Tracheophyta</taxon>
        <taxon>Spermatophyta</taxon>
        <taxon>Magnoliopsida</taxon>
        <taxon>eudicotyledons</taxon>
        <taxon>Gunneridae</taxon>
        <taxon>Pentapetalae</taxon>
        <taxon>asterids</taxon>
        <taxon>lamiids</taxon>
        <taxon>Solanales</taxon>
        <taxon>Solanaceae</taxon>
        <taxon>Solanoideae</taxon>
        <taxon>Hyoscyameae</taxon>
        <taxon>Anisodus</taxon>
    </lineage>
</organism>
<proteinExistence type="predicted"/>
<feature type="compositionally biased region" description="Basic and acidic residues" evidence="1">
    <location>
        <begin position="70"/>
        <end position="91"/>
    </location>
</feature>
<feature type="region of interest" description="Disordered" evidence="1">
    <location>
        <begin position="1"/>
        <end position="91"/>
    </location>
</feature>
<gene>
    <name evidence="2" type="ORF">K7X08_000885</name>
</gene>
<dbReference type="EMBL" id="JAJAGQ010000004">
    <property type="protein sequence ID" value="KAJ8564425.1"/>
    <property type="molecule type" value="Genomic_DNA"/>
</dbReference>
<accession>A0A9Q1RK31</accession>
<evidence type="ECO:0000256" key="1">
    <source>
        <dbReference type="SAM" id="MobiDB-lite"/>
    </source>
</evidence>
<protein>
    <submittedName>
        <fullName evidence="2">Uncharacterized protein</fullName>
    </submittedName>
</protein>
<feature type="compositionally biased region" description="Polar residues" evidence="1">
    <location>
        <begin position="13"/>
        <end position="35"/>
    </location>
</feature>
<keyword evidence="3" id="KW-1185">Reference proteome</keyword>
<name>A0A9Q1RK31_9SOLA</name>
<reference evidence="3" key="1">
    <citation type="journal article" date="2023" name="Proc. Natl. Acad. Sci. U.S.A.">
        <title>Genomic and structural basis for evolution of tropane alkaloid biosynthesis.</title>
        <authorList>
            <person name="Wanga Y.-J."/>
            <person name="Taina T."/>
            <person name="Yua J.-Y."/>
            <person name="Lia J."/>
            <person name="Xua B."/>
            <person name="Chenc J."/>
            <person name="D'Auriad J.C."/>
            <person name="Huanga J.-P."/>
            <person name="Huanga S.-X."/>
        </authorList>
    </citation>
    <scope>NUCLEOTIDE SEQUENCE [LARGE SCALE GENOMIC DNA]</scope>
    <source>
        <strain evidence="3">cv. KIB-2019</strain>
    </source>
</reference>
<comment type="caution">
    <text evidence="2">The sequence shown here is derived from an EMBL/GenBank/DDBJ whole genome shotgun (WGS) entry which is preliminary data.</text>
</comment>
<dbReference type="OrthoDB" id="10618737at2759"/>
<evidence type="ECO:0000313" key="3">
    <source>
        <dbReference type="Proteomes" id="UP001152561"/>
    </source>
</evidence>
<evidence type="ECO:0000313" key="2">
    <source>
        <dbReference type="EMBL" id="KAJ8564425.1"/>
    </source>
</evidence>
<dbReference type="AlphaFoldDB" id="A0A9Q1RK31"/>
<sequence length="91" mass="9893">MDIVVDIAAAETSHPQNPATNSSPPQTVPAETTAKTIEPVGSDTVEEGYDFSPESSEDSDHVGVFDSPDIDDKSDVHEEVKTFRAERRAYK</sequence>
<dbReference type="Proteomes" id="UP001152561">
    <property type="component" value="Unassembled WGS sequence"/>
</dbReference>